<reference evidence="3" key="1">
    <citation type="journal article" date="2012" name="PLoS Genet.">
        <title>The genomes of the fungal plant pathogens Cladosporium fulvum and Dothistroma septosporum reveal adaptation to different hosts and lifestyles but also signatures of common ancestry.</title>
        <authorList>
            <person name="de Wit P.J.G.M."/>
            <person name="van der Burgt A."/>
            <person name="Oekmen B."/>
            <person name="Stergiopoulos I."/>
            <person name="Abd-Elsalam K.A."/>
            <person name="Aerts A.L."/>
            <person name="Bahkali A.H."/>
            <person name="Beenen H.G."/>
            <person name="Chettri P."/>
            <person name="Cox M.P."/>
            <person name="Datema E."/>
            <person name="de Vries R.P."/>
            <person name="Dhillon B."/>
            <person name="Ganley A.R."/>
            <person name="Griffiths S.A."/>
            <person name="Guo Y."/>
            <person name="Hamelin R.C."/>
            <person name="Henrissat B."/>
            <person name="Kabir M.S."/>
            <person name="Jashni M.K."/>
            <person name="Kema G."/>
            <person name="Klaubauf S."/>
            <person name="Lapidus A."/>
            <person name="Levasseur A."/>
            <person name="Lindquist E."/>
            <person name="Mehrabi R."/>
            <person name="Ohm R.A."/>
            <person name="Owen T.J."/>
            <person name="Salamov A."/>
            <person name="Schwelm A."/>
            <person name="Schijlen E."/>
            <person name="Sun H."/>
            <person name="van den Burg H.A."/>
            <person name="van Ham R.C.H.J."/>
            <person name="Zhang S."/>
            <person name="Goodwin S.B."/>
            <person name="Grigoriev I.V."/>
            <person name="Collemare J."/>
            <person name="Bradshaw R.E."/>
        </authorList>
    </citation>
    <scope>NUCLEOTIDE SEQUENCE [LARGE SCALE GENOMIC DNA]</scope>
    <source>
        <strain evidence="3">NZE10 / CBS 128990</strain>
    </source>
</reference>
<name>N1PM27_DOTSN</name>
<evidence type="ECO:0000313" key="3">
    <source>
        <dbReference type="Proteomes" id="UP000016933"/>
    </source>
</evidence>
<dbReference type="Proteomes" id="UP000016933">
    <property type="component" value="Unassembled WGS sequence"/>
</dbReference>
<protein>
    <submittedName>
        <fullName evidence="2">Uncharacterized protein</fullName>
    </submittedName>
</protein>
<feature type="compositionally biased region" description="Acidic residues" evidence="1">
    <location>
        <begin position="329"/>
        <end position="346"/>
    </location>
</feature>
<organism evidence="2 3">
    <name type="scientific">Dothistroma septosporum (strain NZE10 / CBS 128990)</name>
    <name type="common">Red band needle blight fungus</name>
    <name type="synonym">Mycosphaerella pini</name>
    <dbReference type="NCBI Taxonomy" id="675120"/>
    <lineage>
        <taxon>Eukaryota</taxon>
        <taxon>Fungi</taxon>
        <taxon>Dikarya</taxon>
        <taxon>Ascomycota</taxon>
        <taxon>Pezizomycotina</taxon>
        <taxon>Dothideomycetes</taxon>
        <taxon>Dothideomycetidae</taxon>
        <taxon>Mycosphaerellales</taxon>
        <taxon>Mycosphaerellaceae</taxon>
        <taxon>Dothistroma</taxon>
    </lineage>
</organism>
<feature type="region of interest" description="Disordered" evidence="1">
    <location>
        <begin position="273"/>
        <end position="374"/>
    </location>
</feature>
<dbReference type="HOGENOM" id="CLU_739728_0_0_1"/>
<dbReference type="EMBL" id="KB446539">
    <property type="protein sequence ID" value="EME44406.1"/>
    <property type="molecule type" value="Genomic_DNA"/>
</dbReference>
<keyword evidence="3" id="KW-1185">Reference proteome</keyword>
<proteinExistence type="predicted"/>
<reference evidence="2 3" key="2">
    <citation type="journal article" date="2012" name="PLoS Pathog.">
        <title>Diverse lifestyles and strategies of plant pathogenesis encoded in the genomes of eighteen Dothideomycetes fungi.</title>
        <authorList>
            <person name="Ohm R.A."/>
            <person name="Feau N."/>
            <person name="Henrissat B."/>
            <person name="Schoch C.L."/>
            <person name="Horwitz B.A."/>
            <person name="Barry K.W."/>
            <person name="Condon B.J."/>
            <person name="Copeland A.C."/>
            <person name="Dhillon B."/>
            <person name="Glaser F."/>
            <person name="Hesse C.N."/>
            <person name="Kosti I."/>
            <person name="LaButti K."/>
            <person name="Lindquist E.A."/>
            <person name="Lucas S."/>
            <person name="Salamov A.A."/>
            <person name="Bradshaw R.E."/>
            <person name="Ciuffetti L."/>
            <person name="Hamelin R.C."/>
            <person name="Kema G.H.J."/>
            <person name="Lawrence C."/>
            <person name="Scott J.A."/>
            <person name="Spatafora J.W."/>
            <person name="Turgeon B.G."/>
            <person name="de Wit P.J.G.M."/>
            <person name="Zhong S."/>
            <person name="Goodwin S.B."/>
            <person name="Grigoriev I.V."/>
        </authorList>
    </citation>
    <scope>NUCLEOTIDE SEQUENCE [LARGE SCALE GENOMIC DNA]</scope>
    <source>
        <strain evidence="3">NZE10 / CBS 128990</strain>
    </source>
</reference>
<evidence type="ECO:0000313" key="2">
    <source>
        <dbReference type="EMBL" id="EME44406.1"/>
    </source>
</evidence>
<gene>
    <name evidence="2" type="ORF">DOTSEDRAFT_24452</name>
</gene>
<feature type="compositionally biased region" description="Basic and acidic residues" evidence="1">
    <location>
        <begin position="287"/>
        <end position="298"/>
    </location>
</feature>
<dbReference type="AlphaFoldDB" id="N1PM27"/>
<sequence length="374" mass="41467">MGDPDGALLGSALVDQRFAKGLKKTLKRPPATYGANFKDFLGTLMINETDFNAQAMKDNTWCSLSHGNEQLSDLPSGYVYFTIADIAYEKRLETKFQQAPIPNQWQPSKWVTTTKVNYWLTPRRDPKVDTLLLWSNRGTVKEVGSFRGLVAGADCYYWAYSERQLDKAVLKDYGYKPFKGDRGRATRKNKLRVGGRTIFFANGPIVKVKFQLLRSSHVAKVGTLKTTESEHGTILSTHRVRDANEYHPVSGMSLPGLENDGTLAKSVDQATHHDFQDTSGGGFPPDVMKDWVDPRDPATDANTGVGDGSARNDPGTEDQHHHSTGHQNDDDDADDEDDDARPEDDGLQTLGDGYDSDQQDVRLAATFPYTGSRS</sequence>
<evidence type="ECO:0000256" key="1">
    <source>
        <dbReference type="SAM" id="MobiDB-lite"/>
    </source>
</evidence>
<accession>N1PM27</accession>